<evidence type="ECO:0000313" key="1">
    <source>
        <dbReference type="EMBL" id="KAA6333429.1"/>
    </source>
</evidence>
<dbReference type="EMBL" id="SNRY01001115">
    <property type="protein sequence ID" value="KAA6333429.1"/>
    <property type="molecule type" value="Genomic_DNA"/>
</dbReference>
<organism evidence="1">
    <name type="scientific">termite gut metagenome</name>
    <dbReference type="NCBI Taxonomy" id="433724"/>
    <lineage>
        <taxon>unclassified sequences</taxon>
        <taxon>metagenomes</taxon>
        <taxon>organismal metagenomes</taxon>
    </lineage>
</organism>
<proteinExistence type="predicted"/>
<reference evidence="1" key="1">
    <citation type="submission" date="2019-03" db="EMBL/GenBank/DDBJ databases">
        <title>Single cell metagenomics reveals metabolic interactions within the superorganism composed of flagellate Streblomastix strix and complex community of Bacteroidetes bacteria on its surface.</title>
        <authorList>
            <person name="Treitli S.C."/>
            <person name="Kolisko M."/>
            <person name="Husnik F."/>
            <person name="Keeling P."/>
            <person name="Hampl V."/>
        </authorList>
    </citation>
    <scope>NUCLEOTIDE SEQUENCE</scope>
    <source>
        <strain evidence="1">STM</strain>
    </source>
</reference>
<accession>A0A5J4RIF4</accession>
<sequence>MRKHVKLDDSLRLQIIEEHLSGSSK</sequence>
<gene>
    <name evidence="1" type="ORF">EZS27_018149</name>
</gene>
<protein>
    <submittedName>
        <fullName evidence="1">Uncharacterized protein</fullName>
    </submittedName>
</protein>
<feature type="non-terminal residue" evidence="1">
    <location>
        <position position="25"/>
    </location>
</feature>
<comment type="caution">
    <text evidence="1">The sequence shown here is derived from an EMBL/GenBank/DDBJ whole genome shotgun (WGS) entry which is preliminary data.</text>
</comment>
<dbReference type="AlphaFoldDB" id="A0A5J4RIF4"/>
<name>A0A5J4RIF4_9ZZZZ</name>